<accession>A0A6J4QXM6</accession>
<proteinExistence type="predicted"/>
<dbReference type="AlphaFoldDB" id="A0A6J4QXM6"/>
<dbReference type="Gene3D" id="1.20.1250.20">
    <property type="entry name" value="MFS general substrate transporter like domains"/>
    <property type="match status" value="1"/>
</dbReference>
<feature type="non-terminal residue" evidence="2">
    <location>
        <position position="83"/>
    </location>
</feature>
<keyword evidence="1" id="KW-0812">Transmembrane</keyword>
<reference evidence="2" key="1">
    <citation type="submission" date="2020-02" db="EMBL/GenBank/DDBJ databases">
        <authorList>
            <person name="Meier V. D."/>
        </authorList>
    </citation>
    <scope>NUCLEOTIDE SEQUENCE</scope>
    <source>
        <strain evidence="2">AVDCRST_MAG14</strain>
    </source>
</reference>
<sequence>MRKGVDKRAMAVLSAGHLFTDVNQGAVAALIPFLIVERGLSLAAAGTLVLAATLSSSIVQPIFGYFSDNRPLPALMPLGVLLG</sequence>
<dbReference type="PANTHER" id="PTHR43129">
    <property type="entry name" value="FOSMIDOMYCIN RESISTANCE PROTEIN"/>
    <property type="match status" value="1"/>
</dbReference>
<dbReference type="GO" id="GO:0005886">
    <property type="term" value="C:plasma membrane"/>
    <property type="evidence" value="ECO:0007669"/>
    <property type="project" value="TreeGrafter"/>
</dbReference>
<dbReference type="PANTHER" id="PTHR43129:SF1">
    <property type="entry name" value="FOSMIDOMYCIN RESISTANCE PROTEIN"/>
    <property type="match status" value="1"/>
</dbReference>
<name>A0A6J4QXM6_9ACTN</name>
<protein>
    <submittedName>
        <fullName evidence="2">Fosmidomycin resistance protein</fullName>
    </submittedName>
</protein>
<keyword evidence="1" id="KW-1133">Transmembrane helix</keyword>
<dbReference type="EMBL" id="CADCVG010000033">
    <property type="protein sequence ID" value="CAA9449505.1"/>
    <property type="molecule type" value="Genomic_DNA"/>
</dbReference>
<dbReference type="InterPro" id="IPR036259">
    <property type="entry name" value="MFS_trans_sf"/>
</dbReference>
<evidence type="ECO:0000313" key="2">
    <source>
        <dbReference type="EMBL" id="CAA9449505.1"/>
    </source>
</evidence>
<organism evidence="2">
    <name type="scientific">uncultured Rubrobacteraceae bacterium</name>
    <dbReference type="NCBI Taxonomy" id="349277"/>
    <lineage>
        <taxon>Bacteria</taxon>
        <taxon>Bacillati</taxon>
        <taxon>Actinomycetota</taxon>
        <taxon>Rubrobacteria</taxon>
        <taxon>Rubrobacterales</taxon>
        <taxon>Rubrobacteraceae</taxon>
        <taxon>environmental samples</taxon>
    </lineage>
</organism>
<feature type="transmembrane region" description="Helical" evidence="1">
    <location>
        <begin position="44"/>
        <end position="66"/>
    </location>
</feature>
<gene>
    <name evidence="2" type="ORF">AVDCRST_MAG14-742</name>
</gene>
<keyword evidence="1" id="KW-0472">Membrane</keyword>
<evidence type="ECO:0000256" key="1">
    <source>
        <dbReference type="SAM" id="Phobius"/>
    </source>
</evidence>
<dbReference type="SUPFAM" id="SSF103473">
    <property type="entry name" value="MFS general substrate transporter"/>
    <property type="match status" value="1"/>
</dbReference>